<evidence type="ECO:0000313" key="2">
    <source>
        <dbReference type="Proteomes" id="UP000003423"/>
    </source>
</evidence>
<reference evidence="1 2" key="1">
    <citation type="journal article" date="2012" name="J. Bacteriol.">
        <title>Genome sequence of "Candidatus Nitrosopumilus salaria" BD31, an ammonia-oxidizing archaeon from the San Francisco Bay estuary.</title>
        <authorList>
            <person name="Mosier A.C."/>
            <person name="Allen E.E."/>
            <person name="Kim M."/>
            <person name="Ferriera S."/>
            <person name="Francis C.A."/>
        </authorList>
    </citation>
    <scope>NUCLEOTIDE SEQUENCE [LARGE SCALE GENOMIC DNA]</scope>
    <source>
        <strain evidence="1 2">BD31</strain>
    </source>
</reference>
<keyword evidence="2" id="KW-1185">Reference proteome</keyword>
<dbReference type="PATRIC" id="fig|859350.6.peg.1271"/>
<protein>
    <submittedName>
        <fullName evidence="1">Uncharacterized protein</fullName>
    </submittedName>
</protein>
<name>I3D1U5_9ARCH</name>
<evidence type="ECO:0000313" key="1">
    <source>
        <dbReference type="EMBL" id="EIJ65688.1"/>
    </source>
</evidence>
<dbReference type="EMBL" id="AEXL02000103">
    <property type="protein sequence ID" value="EIJ65688.1"/>
    <property type="molecule type" value="Genomic_DNA"/>
</dbReference>
<gene>
    <name evidence="1" type="ORF">BD31_I1887</name>
</gene>
<organism evidence="1 2">
    <name type="scientific">Candidatus Nitrosopumilus salarius BD31</name>
    <dbReference type="NCBI Taxonomy" id="859350"/>
    <lineage>
        <taxon>Archaea</taxon>
        <taxon>Nitrososphaerota</taxon>
        <taxon>Nitrososphaeria</taxon>
        <taxon>Nitrosopumilales</taxon>
        <taxon>Nitrosopumilaceae</taxon>
        <taxon>Nitrosopumilus</taxon>
    </lineage>
</organism>
<sequence length="132" mass="15605">MHKWHTVCMDDFEKEYPEFDWKNTPAYKHPGGKDCPCPKHEYIREQINFTKQVNQKGKEPSKVTLKFCPDHYRVYMEEVIPAMPLKYKILTKIALKLGAIQVEQLKYMESELCFYCKFGSGGHDRKTELPPM</sequence>
<proteinExistence type="predicted"/>
<accession>I3D1U5</accession>
<dbReference type="Proteomes" id="UP000003423">
    <property type="component" value="Unassembled WGS sequence"/>
</dbReference>
<comment type="caution">
    <text evidence="1">The sequence shown here is derived from an EMBL/GenBank/DDBJ whole genome shotgun (WGS) entry which is preliminary data.</text>
</comment>
<dbReference type="AlphaFoldDB" id="I3D1U5"/>